<keyword evidence="3" id="KW-1185">Reference proteome</keyword>
<organism evidence="2 3">
    <name type="scientific">Streptomyces phaeoluteigriseus</name>
    <dbReference type="NCBI Taxonomy" id="114686"/>
    <lineage>
        <taxon>Bacteria</taxon>
        <taxon>Bacillati</taxon>
        <taxon>Actinomycetota</taxon>
        <taxon>Actinomycetes</taxon>
        <taxon>Kitasatosporales</taxon>
        <taxon>Streptomycetaceae</taxon>
        <taxon>Streptomyces</taxon>
        <taxon>Streptomyces aurantiacus group</taxon>
    </lineage>
</organism>
<dbReference type="Proteomes" id="UP001056374">
    <property type="component" value="Chromosome"/>
</dbReference>
<name>A0ABY4ZCD4_9ACTN</name>
<proteinExistence type="predicted"/>
<dbReference type="RefSeq" id="WP_252551269.1">
    <property type="nucleotide sequence ID" value="NZ_CP099468.1"/>
</dbReference>
<accession>A0ABY4ZCD4</accession>
<dbReference type="Pfam" id="PF12277">
    <property type="entry name" value="DUF3618"/>
    <property type="match status" value="1"/>
</dbReference>
<feature type="compositionally biased region" description="Basic and acidic residues" evidence="1">
    <location>
        <begin position="8"/>
        <end position="28"/>
    </location>
</feature>
<evidence type="ECO:0000313" key="3">
    <source>
        <dbReference type="Proteomes" id="UP001056374"/>
    </source>
</evidence>
<evidence type="ECO:0000313" key="2">
    <source>
        <dbReference type="EMBL" id="USQ85992.1"/>
    </source>
</evidence>
<feature type="region of interest" description="Disordered" evidence="1">
    <location>
        <begin position="49"/>
        <end position="70"/>
    </location>
</feature>
<feature type="region of interest" description="Disordered" evidence="1">
    <location>
        <begin position="1"/>
        <end position="33"/>
    </location>
</feature>
<gene>
    <name evidence="2" type="ORF">NFX46_21070</name>
</gene>
<dbReference type="EMBL" id="CP099468">
    <property type="protein sequence ID" value="USQ85992.1"/>
    <property type="molecule type" value="Genomic_DNA"/>
</dbReference>
<dbReference type="InterPro" id="IPR022062">
    <property type="entry name" value="DUF3618"/>
</dbReference>
<reference evidence="2" key="1">
    <citation type="submission" date="2022-06" db="EMBL/GenBank/DDBJ databases">
        <title>Complete genome sequence of soil microorganisms Streptomyces sp. Qhu-M197 isolated from Alpine meadows habitats on the Tibetan Plateau.</title>
        <authorList>
            <person name="Zhang B."/>
            <person name="Xiang X."/>
            <person name="Fan J."/>
        </authorList>
    </citation>
    <scope>NUCLEOTIDE SEQUENCE</scope>
    <source>
        <strain evidence="2">Qhu-M197</strain>
    </source>
</reference>
<protein>
    <submittedName>
        <fullName evidence="2">DUF3618 domain-containing protein</fullName>
    </submittedName>
</protein>
<sequence>MGTSPDQVRTEIEATRERPSKQADRLADRTSPGRIVRRRNDRVRGAVSGVRKRVMGTASTTSDKAGPAGRLAPAYVAGRGAGSLPALREGR</sequence>
<evidence type="ECO:0000256" key="1">
    <source>
        <dbReference type="SAM" id="MobiDB-lite"/>
    </source>
</evidence>